<keyword evidence="11" id="KW-1185">Reference proteome</keyword>
<dbReference type="AlphaFoldDB" id="G9WF28"/>
<evidence type="ECO:0000256" key="7">
    <source>
        <dbReference type="SAM" id="Phobius"/>
    </source>
</evidence>
<dbReference type="Gene3D" id="1.20.1560.10">
    <property type="entry name" value="ABC transporter type 1, transmembrane domain"/>
    <property type="match status" value="1"/>
</dbReference>
<proteinExistence type="predicted"/>
<evidence type="ECO:0000256" key="2">
    <source>
        <dbReference type="ARBA" id="ARBA00022692"/>
    </source>
</evidence>
<keyword evidence="5 7" id="KW-1133">Transmembrane helix</keyword>
<feature type="transmembrane region" description="Helical" evidence="7">
    <location>
        <begin position="66"/>
        <end position="91"/>
    </location>
</feature>
<dbReference type="PROSITE" id="PS50893">
    <property type="entry name" value="ABC_TRANSPORTER_2"/>
    <property type="match status" value="1"/>
</dbReference>
<dbReference type="SMART" id="SM00382">
    <property type="entry name" value="AAA"/>
    <property type="match status" value="1"/>
</dbReference>
<evidence type="ECO:0000256" key="5">
    <source>
        <dbReference type="ARBA" id="ARBA00022989"/>
    </source>
</evidence>
<dbReference type="GO" id="GO:0140359">
    <property type="term" value="F:ABC-type transporter activity"/>
    <property type="evidence" value="ECO:0007669"/>
    <property type="project" value="InterPro"/>
</dbReference>
<dbReference type="PATRIC" id="fig|1045004.4.peg.468"/>
<keyword evidence="2 7" id="KW-0812">Transmembrane</keyword>
<dbReference type="InterPro" id="IPR011527">
    <property type="entry name" value="ABC1_TM_dom"/>
</dbReference>
<feature type="domain" description="ABC transmembrane type-1" evidence="9">
    <location>
        <begin position="37"/>
        <end position="318"/>
    </location>
</feature>
<dbReference type="HOGENOM" id="CLU_000604_84_3_9"/>
<comment type="caution">
    <text evidence="10">The sequence shown here is derived from an EMBL/GenBank/DDBJ whole genome shotgun (WGS) entry which is preliminary data.</text>
</comment>
<dbReference type="PANTHER" id="PTHR24221">
    <property type="entry name" value="ATP-BINDING CASSETTE SUB-FAMILY B"/>
    <property type="match status" value="1"/>
</dbReference>
<dbReference type="EMBL" id="AFVZ01000001">
    <property type="protein sequence ID" value="EHN58588.1"/>
    <property type="molecule type" value="Genomic_DNA"/>
</dbReference>
<dbReference type="OrthoDB" id="9806127at2"/>
<accession>G9WF28</accession>
<dbReference type="InterPro" id="IPR003439">
    <property type="entry name" value="ABC_transporter-like_ATP-bd"/>
</dbReference>
<evidence type="ECO:0000313" key="10">
    <source>
        <dbReference type="EMBL" id="EHN58588.1"/>
    </source>
</evidence>
<dbReference type="eggNOG" id="COG1132">
    <property type="taxonomic scope" value="Bacteria"/>
</dbReference>
<keyword evidence="3" id="KW-0547">Nucleotide-binding</keyword>
<feature type="transmembrane region" description="Helical" evidence="7">
    <location>
        <begin position="172"/>
        <end position="191"/>
    </location>
</feature>
<evidence type="ECO:0000259" key="8">
    <source>
        <dbReference type="PROSITE" id="PS50893"/>
    </source>
</evidence>
<dbReference type="InterPro" id="IPR017871">
    <property type="entry name" value="ABC_transporter-like_CS"/>
</dbReference>
<evidence type="ECO:0000313" key="11">
    <source>
        <dbReference type="Proteomes" id="UP000004959"/>
    </source>
</evidence>
<dbReference type="InterPro" id="IPR027417">
    <property type="entry name" value="P-loop_NTPase"/>
</dbReference>
<gene>
    <name evidence="10" type="ORF">OKIT_0472</name>
</gene>
<dbReference type="PROSITE" id="PS00211">
    <property type="entry name" value="ABC_TRANSPORTER_1"/>
    <property type="match status" value="1"/>
</dbReference>
<dbReference type="Proteomes" id="UP000004959">
    <property type="component" value="Chromosome"/>
</dbReference>
<evidence type="ECO:0000256" key="6">
    <source>
        <dbReference type="ARBA" id="ARBA00023136"/>
    </source>
</evidence>
<feature type="transmembrane region" description="Helical" evidence="7">
    <location>
        <begin position="144"/>
        <end position="166"/>
    </location>
</feature>
<keyword evidence="6 7" id="KW-0472">Membrane</keyword>
<evidence type="ECO:0000259" key="9">
    <source>
        <dbReference type="PROSITE" id="PS50929"/>
    </source>
</evidence>
<sequence length="610" mass="67740">MAEKHLTYSLWNNLHWWWGIMRQERPWIKWTLVGYICLTAIVSVISVIIPAWLVSLLASRAHFANYATVALAMAAALAGTVVAQNLCLSYGRDLSGAVRSRVLLQMHSRVLSVPYQQLIEPSTEKLYHEASTNGTSWTMAGAQAIFFGLEGVLADSITLLIFVLTLSAFTPWLFVLVLLAAVASYFALQWFRAWYDKHKNIWAADEKQQDYLERTGYASENGKDVRLYHVQSWYHAHLNKLIHDRMQWQRRSSRREMVSRMIGEVAGLVRDAAAYSYLIAAVLAKTLTLGQFTLLFSVTNQFVTLTNQLLEDMHILQKASIDLQDVRRFLDTAKEKNLPQLSAAMAKQLSKRPITISFDHVNFTYPEADKATLQDVSFTMHAGEKLALVGVNGAGKSTIVKLMIGLFTPGSGRITINGLNAAMIPLQDRYDLFAPVFQETTLIAASVANNIALTSTPDSARVQTALATAGLTEKIASLPNGVETPMTRNIEDKGVEFSGGQAQKLMLARAVYKNAPVLVLDEPTAALDALAENEVYESFAGLVQGKSAIFISHRLASTRFCDRIIFLADGKITAQGTHEELMAQGGGYAEMYRVQSKYYQKNLKSGDDHD</sequence>
<evidence type="ECO:0000256" key="1">
    <source>
        <dbReference type="ARBA" id="ARBA00004651"/>
    </source>
</evidence>
<comment type="subcellular location">
    <subcellularLocation>
        <location evidence="1">Cell membrane</location>
        <topology evidence="1">Multi-pass membrane protein</topology>
    </subcellularLocation>
</comment>
<feature type="transmembrane region" description="Helical" evidence="7">
    <location>
        <begin position="32"/>
        <end position="54"/>
    </location>
</feature>
<dbReference type="Gene3D" id="3.40.50.300">
    <property type="entry name" value="P-loop containing nucleotide triphosphate hydrolases"/>
    <property type="match status" value="1"/>
</dbReference>
<name>G9WF28_9LACO</name>
<dbReference type="GO" id="GO:0005524">
    <property type="term" value="F:ATP binding"/>
    <property type="evidence" value="ECO:0007669"/>
    <property type="project" value="UniProtKB-KW"/>
</dbReference>
<dbReference type="GO" id="GO:0005886">
    <property type="term" value="C:plasma membrane"/>
    <property type="evidence" value="ECO:0007669"/>
    <property type="project" value="UniProtKB-SubCell"/>
</dbReference>
<protein>
    <submittedName>
        <fullName evidence="10">HlyB family ABC transporter</fullName>
    </submittedName>
</protein>
<organism evidence="10 11">
    <name type="scientific">Oenococcus kitaharae DSM 17330</name>
    <dbReference type="NCBI Taxonomy" id="1045004"/>
    <lineage>
        <taxon>Bacteria</taxon>
        <taxon>Bacillati</taxon>
        <taxon>Bacillota</taxon>
        <taxon>Bacilli</taxon>
        <taxon>Lactobacillales</taxon>
        <taxon>Lactobacillaceae</taxon>
        <taxon>Oenococcus</taxon>
    </lineage>
</organism>
<dbReference type="GO" id="GO:0034040">
    <property type="term" value="F:ATPase-coupled lipid transmembrane transporter activity"/>
    <property type="evidence" value="ECO:0007669"/>
    <property type="project" value="TreeGrafter"/>
</dbReference>
<dbReference type="InterPro" id="IPR036640">
    <property type="entry name" value="ABC1_TM_sf"/>
</dbReference>
<keyword evidence="4" id="KW-0067">ATP-binding</keyword>
<dbReference type="SUPFAM" id="SSF90123">
    <property type="entry name" value="ABC transporter transmembrane region"/>
    <property type="match status" value="1"/>
</dbReference>
<dbReference type="InterPro" id="IPR039421">
    <property type="entry name" value="Type_1_exporter"/>
</dbReference>
<dbReference type="RefSeq" id="WP_007744962.1">
    <property type="nucleotide sequence ID" value="NZ_CM001398.1"/>
</dbReference>
<dbReference type="Pfam" id="PF00005">
    <property type="entry name" value="ABC_tran"/>
    <property type="match status" value="1"/>
</dbReference>
<feature type="domain" description="ABC transporter" evidence="8">
    <location>
        <begin position="356"/>
        <end position="594"/>
    </location>
</feature>
<reference evidence="10 11" key="1">
    <citation type="journal article" date="2012" name="PLoS ONE">
        <title>Functional divergence in the genus oenococcus as predicted by genome sequencing of the newly-described species, Oenococcus kitaharae.</title>
        <authorList>
            <person name="Borneman A.R."/>
            <person name="McCarthy J.M."/>
            <person name="Chambers P.J."/>
            <person name="Bartowsky E.J."/>
        </authorList>
    </citation>
    <scope>NUCLEOTIDE SEQUENCE [LARGE SCALE GENOMIC DNA]</scope>
    <source>
        <strain evidence="11">DSM17330</strain>
    </source>
</reference>
<evidence type="ECO:0000256" key="4">
    <source>
        <dbReference type="ARBA" id="ARBA00022840"/>
    </source>
</evidence>
<evidence type="ECO:0000256" key="3">
    <source>
        <dbReference type="ARBA" id="ARBA00022741"/>
    </source>
</evidence>
<dbReference type="GO" id="GO:0016887">
    <property type="term" value="F:ATP hydrolysis activity"/>
    <property type="evidence" value="ECO:0007669"/>
    <property type="project" value="InterPro"/>
</dbReference>
<dbReference type="PANTHER" id="PTHR24221:SF646">
    <property type="entry name" value="HAEMOLYSIN SECRETION ATP-BINDING PROTEIN"/>
    <property type="match status" value="1"/>
</dbReference>
<dbReference type="SUPFAM" id="SSF52540">
    <property type="entry name" value="P-loop containing nucleoside triphosphate hydrolases"/>
    <property type="match status" value="1"/>
</dbReference>
<dbReference type="PROSITE" id="PS50929">
    <property type="entry name" value="ABC_TM1F"/>
    <property type="match status" value="1"/>
</dbReference>
<dbReference type="STRING" id="336988.NT96_02640"/>
<dbReference type="InterPro" id="IPR003593">
    <property type="entry name" value="AAA+_ATPase"/>
</dbReference>